<keyword evidence="3" id="KW-1185">Reference proteome</keyword>
<gene>
    <name evidence="1" type="ORF">R50_1937</name>
    <name evidence="2" type="ORF">R50_1944</name>
</gene>
<name>A0A6F8ZID6_9FIRM</name>
<evidence type="ECO:0000313" key="1">
    <source>
        <dbReference type="EMBL" id="CAB1129434.1"/>
    </source>
</evidence>
<dbReference type="KEGG" id="hfv:R50_1944"/>
<accession>A0A6F8ZID6</accession>
<dbReference type="PROSITE" id="PS51257">
    <property type="entry name" value="PROKAR_LIPOPROTEIN"/>
    <property type="match status" value="1"/>
</dbReference>
<dbReference type="KEGG" id="hfv:R50_1937"/>
<dbReference type="EMBL" id="LR778114">
    <property type="protein sequence ID" value="CAB1129441.1"/>
    <property type="molecule type" value="Genomic_DNA"/>
</dbReference>
<dbReference type="EMBL" id="LR778114">
    <property type="protein sequence ID" value="CAB1129434.1"/>
    <property type="molecule type" value="Genomic_DNA"/>
</dbReference>
<evidence type="ECO:0000313" key="3">
    <source>
        <dbReference type="Proteomes" id="UP000503399"/>
    </source>
</evidence>
<dbReference type="AlphaFoldDB" id="A0A6F8ZID6"/>
<protein>
    <submittedName>
        <fullName evidence="2">Uncharacterized protein</fullName>
    </submittedName>
</protein>
<organism evidence="2 3">
    <name type="scientific">Candidatus Hydrogenisulfobacillus filiaventi</name>
    <dbReference type="NCBI Taxonomy" id="2707344"/>
    <lineage>
        <taxon>Bacteria</taxon>
        <taxon>Bacillati</taxon>
        <taxon>Bacillota</taxon>
        <taxon>Clostridia</taxon>
        <taxon>Eubacteriales</taxon>
        <taxon>Clostridiales Family XVII. Incertae Sedis</taxon>
        <taxon>Candidatus Hydrogenisulfobacillus</taxon>
    </lineage>
</organism>
<sequence length="69" mass="7842">METLRWIVVVGGHIVAACPSEAAARVVESAWRRTHPELIPVALPLPSPVRVEPSLDRRREEEEDWGFDR</sequence>
<proteinExistence type="predicted"/>
<dbReference type="Proteomes" id="UP000503399">
    <property type="component" value="Chromosome"/>
</dbReference>
<evidence type="ECO:0000313" key="2">
    <source>
        <dbReference type="EMBL" id="CAB1129441.1"/>
    </source>
</evidence>
<reference evidence="2 3" key="1">
    <citation type="submission" date="2020-02" db="EMBL/GenBank/DDBJ databases">
        <authorList>
            <person name="Hogendoorn C."/>
        </authorList>
    </citation>
    <scope>NUCLEOTIDE SEQUENCE [LARGE SCALE GENOMIC DNA]</scope>
    <source>
        <strain evidence="2">R501</strain>
    </source>
</reference>